<evidence type="ECO:0000256" key="3">
    <source>
        <dbReference type="ARBA" id="ARBA00015839"/>
    </source>
</evidence>
<evidence type="ECO:0000256" key="11">
    <source>
        <dbReference type="ARBA" id="ARBA00047583"/>
    </source>
</evidence>
<evidence type="ECO:0000256" key="9">
    <source>
        <dbReference type="ARBA" id="ARBA00030093"/>
    </source>
</evidence>
<feature type="domain" description="RRM" evidence="15">
    <location>
        <begin position="698"/>
        <end position="785"/>
    </location>
</feature>
<dbReference type="SMART" id="SM00508">
    <property type="entry name" value="PostSET"/>
    <property type="match status" value="1"/>
</dbReference>
<dbReference type="PROSITE" id="PS50102">
    <property type="entry name" value="RRM"/>
    <property type="match status" value="1"/>
</dbReference>
<dbReference type="Gene3D" id="2.170.270.10">
    <property type="entry name" value="SET domain"/>
    <property type="match status" value="2"/>
</dbReference>
<feature type="domain" description="Post-SET" evidence="17">
    <location>
        <begin position="1680"/>
        <end position="1696"/>
    </location>
</feature>
<evidence type="ECO:0000256" key="4">
    <source>
        <dbReference type="ARBA" id="ARBA00022603"/>
    </source>
</evidence>
<feature type="compositionally biased region" description="Pro residues" evidence="14">
    <location>
        <begin position="1423"/>
        <end position="1432"/>
    </location>
</feature>
<feature type="compositionally biased region" description="Basic and acidic residues" evidence="14">
    <location>
        <begin position="1012"/>
        <end position="1042"/>
    </location>
</feature>
<dbReference type="PRINTS" id="PR01217">
    <property type="entry name" value="PRICHEXTENSN"/>
</dbReference>
<keyword evidence="5 18" id="KW-0808">Transferase</keyword>
<feature type="compositionally biased region" description="Acidic residues" evidence="14">
    <location>
        <begin position="1281"/>
        <end position="1293"/>
    </location>
</feature>
<feature type="compositionally biased region" description="Low complexity" evidence="14">
    <location>
        <begin position="288"/>
        <end position="301"/>
    </location>
</feature>
<proteinExistence type="predicted"/>
<feature type="compositionally biased region" description="Gly residues" evidence="14">
    <location>
        <begin position="56"/>
        <end position="66"/>
    </location>
</feature>
<dbReference type="InterPro" id="IPR024657">
    <property type="entry name" value="COMPASS_Set1_N-SET"/>
</dbReference>
<evidence type="ECO:0000256" key="12">
    <source>
        <dbReference type="ARBA" id="ARBA00049129"/>
    </source>
</evidence>
<evidence type="ECO:0000259" key="15">
    <source>
        <dbReference type="PROSITE" id="PS50102"/>
    </source>
</evidence>
<protein>
    <recommendedName>
        <fullName evidence="3">Histone-lysine N-methyltransferase, H3 lysine-4 specific</fullName>
        <ecNumber evidence="2">2.1.1.354</ecNumber>
    </recommendedName>
    <alternativeName>
        <fullName evidence="9">SET domain-containing protein 1</fullName>
    </alternativeName>
</protein>
<feature type="compositionally biased region" description="Basic residues" evidence="14">
    <location>
        <begin position="79"/>
        <end position="97"/>
    </location>
</feature>
<dbReference type="SUPFAM" id="SSF54928">
    <property type="entry name" value="RNA-binding domain, RBD"/>
    <property type="match status" value="1"/>
</dbReference>
<organism evidence="18 19">
    <name type="scientific">Paramarasmius palmivorus</name>
    <dbReference type="NCBI Taxonomy" id="297713"/>
    <lineage>
        <taxon>Eukaryota</taxon>
        <taxon>Fungi</taxon>
        <taxon>Dikarya</taxon>
        <taxon>Basidiomycota</taxon>
        <taxon>Agaricomycotina</taxon>
        <taxon>Agaricomycetes</taxon>
        <taxon>Agaricomycetidae</taxon>
        <taxon>Agaricales</taxon>
        <taxon>Marasmiineae</taxon>
        <taxon>Marasmiaceae</taxon>
        <taxon>Paramarasmius</taxon>
    </lineage>
</organism>
<feature type="compositionally biased region" description="Low complexity" evidence="14">
    <location>
        <begin position="372"/>
        <end position="410"/>
    </location>
</feature>
<dbReference type="InterPro" id="IPR044570">
    <property type="entry name" value="Set1-like"/>
</dbReference>
<evidence type="ECO:0000259" key="16">
    <source>
        <dbReference type="PROSITE" id="PS50280"/>
    </source>
</evidence>
<evidence type="ECO:0000256" key="13">
    <source>
        <dbReference type="PROSITE-ProRule" id="PRU00176"/>
    </source>
</evidence>
<feature type="compositionally biased region" description="Low complexity" evidence="14">
    <location>
        <begin position="23"/>
        <end position="38"/>
    </location>
</feature>
<dbReference type="SMART" id="SM00360">
    <property type="entry name" value="RRM"/>
    <property type="match status" value="1"/>
</dbReference>
<feature type="region of interest" description="Disordered" evidence="14">
    <location>
        <begin position="1516"/>
        <end position="1539"/>
    </location>
</feature>
<comment type="catalytic activity">
    <reaction evidence="11">
        <text>N(6)-methyl-L-lysyl(4)-[histone H3] + S-adenosyl-L-methionine = N(6),N(6)-dimethyl-L-lysyl(4)-[histone H3] + S-adenosyl-L-homocysteine + H(+)</text>
        <dbReference type="Rhea" id="RHEA:60268"/>
        <dbReference type="Rhea" id="RHEA-COMP:15540"/>
        <dbReference type="Rhea" id="RHEA-COMP:15543"/>
        <dbReference type="ChEBI" id="CHEBI:15378"/>
        <dbReference type="ChEBI" id="CHEBI:57856"/>
        <dbReference type="ChEBI" id="CHEBI:59789"/>
        <dbReference type="ChEBI" id="CHEBI:61929"/>
        <dbReference type="ChEBI" id="CHEBI:61976"/>
    </reaction>
</comment>
<keyword evidence="4 18" id="KW-0489">Methyltransferase</keyword>
<dbReference type="Pfam" id="PF00076">
    <property type="entry name" value="RRM_1"/>
    <property type="match status" value="1"/>
</dbReference>
<comment type="catalytic activity">
    <reaction evidence="12">
        <text>N(6),N(6)-dimethyl-L-lysyl(4)-[histone H3] + S-adenosyl-L-methionine = N(6),N(6),N(6)-trimethyl-L-lysyl(4)-[histone H3] + S-adenosyl-L-homocysteine + H(+)</text>
        <dbReference type="Rhea" id="RHEA:60272"/>
        <dbReference type="Rhea" id="RHEA-COMP:15537"/>
        <dbReference type="Rhea" id="RHEA-COMP:15540"/>
        <dbReference type="ChEBI" id="CHEBI:15378"/>
        <dbReference type="ChEBI" id="CHEBI:57856"/>
        <dbReference type="ChEBI" id="CHEBI:59789"/>
        <dbReference type="ChEBI" id="CHEBI:61961"/>
        <dbReference type="ChEBI" id="CHEBI:61976"/>
    </reaction>
</comment>
<keyword evidence="8" id="KW-0539">Nucleus</keyword>
<dbReference type="Pfam" id="PF11764">
    <property type="entry name" value="N-SET"/>
    <property type="match status" value="1"/>
</dbReference>
<feature type="compositionally biased region" description="Low complexity" evidence="14">
    <location>
        <begin position="1059"/>
        <end position="1069"/>
    </location>
</feature>
<gene>
    <name evidence="18" type="primary">SET1</name>
    <name evidence="18" type="ORF">VNI00_005447</name>
</gene>
<evidence type="ECO:0000256" key="1">
    <source>
        <dbReference type="ARBA" id="ARBA00004123"/>
    </source>
</evidence>
<dbReference type="InterPro" id="IPR001214">
    <property type="entry name" value="SET_dom"/>
</dbReference>
<feature type="compositionally biased region" description="Basic residues" evidence="14">
    <location>
        <begin position="1043"/>
        <end position="1058"/>
    </location>
</feature>
<dbReference type="EC" id="2.1.1.354" evidence="2"/>
<dbReference type="GO" id="GO:0048188">
    <property type="term" value="C:Set1C/COMPASS complex"/>
    <property type="evidence" value="ECO:0007669"/>
    <property type="project" value="TreeGrafter"/>
</dbReference>
<dbReference type="Pfam" id="PF00856">
    <property type="entry name" value="SET"/>
    <property type="match status" value="1"/>
</dbReference>
<dbReference type="InterPro" id="IPR000504">
    <property type="entry name" value="RRM_dom"/>
</dbReference>
<sequence length="1696" mass="186250">MSGKAPPKGPRALLASMPGGGVQASQSQASPPQGPASSRIGATPPTGPRSLMNGQFRGGFGGGIGPKGKPFINGYGHGHPPHQPHPGHVHGHARGHPLKPPVNGAGPGPSTLKQQQQATQNGGPGPNTLKQQQQNQQQQQQPDSTQNGLIAPGGARAAISISMAPVKIQQKSTPLGPKAQISPPQPVSEPPPPPPPPSGSPPPMPPSSLPPPPPPPASAPPPPPTNAPPPPPVPEASPPPPPPPSNSPPPPPPPSDKAAPPPPPDQPPPPLPSIFTTTPDPSAPAAPAPISIALPTPIRAPAGPPPVQLHVAQNAQSSSSSTPTLPVTKTFFQPPPSPPLPGSSSSSSRDRDRERERERERSDSRAGYSNNRVSSSSSRPRSPTYSSRARSPSQSYTRQRSPSSRRSVSPLPAPIEPPAPPPRPKTPPKWDLPVWPPSRVPCTSESSEASSSSSLSLPIPSTSGSKIPPSQYSYSPSNPRSHKIIFDPALPDGRDPKFETLKVREWKENTWKSYVRGGTSEGVDEGAVISRPREMDYFDLLMFAIRRVKGKEKAVEVEEDVEMGEAEVEVEPSDPSSSTPRRPTAAELAYIRSERQKEHRVHGKGKGKESVVRYDGEVLDEGTWTWISEAEFRSSSDDTVGAESTPDKGWWIREHQPVPDDPRKRIPDKERERKVKTQFYELKYEYDPQTSTGPAPPTCVLITNVAPLTSNTSLRQHFNTHGTILSFEPQIDKENGSPLGVLYLRYATHEEAKRCVERENGKKRPFGGSKGAGEGEEICAAFDGEGHKLKAVIRELDERKKEKRRRDRGEVSKDKISTPTTSSSSARPFHPLPLKPGAKPATPGPPVTTTTASGNATPRAPHVSTPVQPAPTSIPPPKLNGIGPASLPAKPVTAPAPPPHALPTTSATFTAERMSASGSTLAEKSRGIVSEEEAKPGIGRLPPMLARARNDHRMQEEERNRKIQKDLEQKKVEEGVVSVPEKDRERDKENDRGRERRERDHETLMGAPMSSTRDRRDRGRDSDRYYKRGRRDSRSASRDRYRARSPRRHVRPHRRWSRSRSFSPLRSRSGTPPPIFMRQQKWDMDHQEVLQELARSNVDHVHIYPTDSSDVEHWAKMVRKEEVENRFRNLEPDKIMKSSKGVFISFRQSAHASRVANVSRIDQPTFAGIQVAVISRPPPGKDEIAAAEKRPGQAEEELIDKAQKMIIDELKKQLHKDVLDKVVGVEMRKMIQRENAKGAGKEGGAWSSVALTFGHKSLSGLSFKKQRKAKEVVPAVVEVEDEDIREAEAEEEDDRPKKKRKTEKTKTVKRQTTILDEEDEVELESEDETLAPVDDVATKKRTLSVEPESEDEEPVRKKPKTDEIKVPKKGAKKTDVEEVDDVILPDELFDIPSVDQVRITPSFDPSLSPSRSASPARSIPRLETPPPSPPPDFGVCDDDEDEYFAKLVLLGKGLPSTDSDAPLTPPEPDEPSSPALRKHTTGSARTEGFYKITHAEKAAYVSQYQARNTTNVAVKEAAEDTQPQHVTSSRSNRANARRRAQGLEEINQVQRAVALSKGETANELTFKFNQLQTRKKHLRFARSPIHDWGLYAMERISRGEMVIEYVGEVIRAQVADKREKTYERQGIGSSYLFRIDEDLVVDATKKGNLGGEKKIVIYAKQDIELGDEITYDYHFPFEQDKIPCLCGSAKCRGFLN</sequence>
<feature type="compositionally biased region" description="Pro residues" evidence="14">
    <location>
        <begin position="411"/>
        <end position="427"/>
    </location>
</feature>
<feature type="compositionally biased region" description="Basic and acidic residues" evidence="14">
    <location>
        <begin position="1354"/>
        <end position="1376"/>
    </location>
</feature>
<feature type="region of interest" description="Disordered" evidence="14">
    <location>
        <begin position="799"/>
        <end position="1076"/>
    </location>
</feature>
<feature type="compositionally biased region" description="Low complexity" evidence="14">
    <location>
        <begin position="573"/>
        <end position="583"/>
    </location>
</feature>
<comment type="subcellular location">
    <subcellularLocation>
        <location evidence="1">Nucleus</location>
    </subcellularLocation>
</comment>
<keyword evidence="13" id="KW-0694">RNA-binding</keyword>
<keyword evidence="6" id="KW-0949">S-adenosyl-L-methionine</keyword>
<dbReference type="InterPro" id="IPR003616">
    <property type="entry name" value="Post-SET_dom"/>
</dbReference>
<evidence type="ECO:0000313" key="19">
    <source>
        <dbReference type="Proteomes" id="UP001383192"/>
    </source>
</evidence>
<feature type="compositionally biased region" description="Pro residues" evidence="14">
    <location>
        <begin position="868"/>
        <end position="878"/>
    </location>
</feature>
<feature type="region of interest" description="Disordered" evidence="14">
    <location>
        <begin position="1281"/>
        <end position="1438"/>
    </location>
</feature>
<dbReference type="EMBL" id="JAYKXP010000015">
    <property type="protein sequence ID" value="KAK7050016.1"/>
    <property type="molecule type" value="Genomic_DNA"/>
</dbReference>
<feature type="compositionally biased region" description="Low complexity" evidence="14">
    <location>
        <begin position="443"/>
        <end position="479"/>
    </location>
</feature>
<feature type="compositionally biased region" description="Acidic residues" evidence="14">
    <location>
        <begin position="1377"/>
        <end position="1389"/>
    </location>
</feature>
<evidence type="ECO:0000256" key="6">
    <source>
        <dbReference type="ARBA" id="ARBA00022691"/>
    </source>
</evidence>
<feature type="compositionally biased region" description="Low complexity" evidence="14">
    <location>
        <begin position="835"/>
        <end position="851"/>
    </location>
</feature>
<feature type="domain" description="SET" evidence="16">
    <location>
        <begin position="1576"/>
        <end position="1674"/>
    </location>
</feature>
<evidence type="ECO:0000256" key="10">
    <source>
        <dbReference type="ARBA" id="ARBA00047571"/>
    </source>
</evidence>
<keyword evidence="19" id="KW-1185">Reference proteome</keyword>
<feature type="compositionally biased region" description="Basic and acidic residues" evidence="14">
    <location>
        <begin position="948"/>
        <end position="1003"/>
    </location>
</feature>
<feature type="compositionally biased region" description="Low complexity" evidence="14">
    <location>
        <begin position="131"/>
        <end position="141"/>
    </location>
</feature>
<reference evidence="18 19" key="1">
    <citation type="submission" date="2024-01" db="EMBL/GenBank/DDBJ databases">
        <title>A draft genome for a cacao thread blight-causing isolate of Paramarasmius palmivorus.</title>
        <authorList>
            <person name="Baruah I.K."/>
            <person name="Bukari Y."/>
            <person name="Amoako-Attah I."/>
            <person name="Meinhardt L.W."/>
            <person name="Bailey B.A."/>
            <person name="Cohen S.P."/>
        </authorList>
    </citation>
    <scope>NUCLEOTIDE SEQUENCE [LARGE SCALE GENOMIC DNA]</scope>
    <source>
        <strain evidence="18 19">GH-12</strain>
    </source>
</reference>
<feature type="compositionally biased region" description="Polar residues" evidence="14">
    <location>
        <begin position="311"/>
        <end position="331"/>
    </location>
</feature>
<feature type="region of interest" description="Disordered" evidence="14">
    <location>
        <begin position="558"/>
        <end position="586"/>
    </location>
</feature>
<comment type="caution">
    <text evidence="18">The sequence shown here is derived from an EMBL/GenBank/DDBJ whole genome shotgun (WGS) entry which is preliminary data.</text>
</comment>
<dbReference type="GO" id="GO:0032259">
    <property type="term" value="P:methylation"/>
    <property type="evidence" value="ECO:0007669"/>
    <property type="project" value="UniProtKB-KW"/>
</dbReference>
<feature type="compositionally biased region" description="Low complexity" evidence="14">
    <location>
        <begin position="1401"/>
        <end position="1421"/>
    </location>
</feature>
<dbReference type="GO" id="GO:0003723">
    <property type="term" value="F:RNA binding"/>
    <property type="evidence" value="ECO:0007669"/>
    <property type="project" value="UniProtKB-UniRule"/>
</dbReference>
<keyword evidence="7" id="KW-0156">Chromatin regulator</keyword>
<name>A0AAW0DDR0_9AGAR</name>
<feature type="compositionally biased region" description="Acidic residues" evidence="14">
    <location>
        <begin position="1315"/>
        <end position="1329"/>
    </location>
</feature>
<dbReference type="Gene3D" id="3.30.70.330">
    <property type="match status" value="1"/>
</dbReference>
<dbReference type="PANTHER" id="PTHR45814">
    <property type="entry name" value="HISTONE-LYSINE N-METHYLTRANSFERASE SETD1"/>
    <property type="match status" value="1"/>
</dbReference>
<dbReference type="SMART" id="SM00317">
    <property type="entry name" value="SET"/>
    <property type="match status" value="1"/>
</dbReference>
<feature type="compositionally biased region" description="Basic residues" evidence="14">
    <location>
        <begin position="1297"/>
        <end position="1309"/>
    </location>
</feature>
<dbReference type="SUPFAM" id="SSF82199">
    <property type="entry name" value="SET domain"/>
    <property type="match status" value="1"/>
</dbReference>
<evidence type="ECO:0000256" key="7">
    <source>
        <dbReference type="ARBA" id="ARBA00022853"/>
    </source>
</evidence>
<dbReference type="PROSITE" id="PS50868">
    <property type="entry name" value="POST_SET"/>
    <property type="match status" value="1"/>
</dbReference>
<dbReference type="PANTHER" id="PTHR45814:SF2">
    <property type="entry name" value="HISTONE-LYSINE N-METHYLTRANSFERASE SETD1"/>
    <property type="match status" value="1"/>
</dbReference>
<dbReference type="SMART" id="SM01291">
    <property type="entry name" value="N-SET"/>
    <property type="match status" value="1"/>
</dbReference>
<evidence type="ECO:0000259" key="17">
    <source>
        <dbReference type="PROSITE" id="PS50868"/>
    </source>
</evidence>
<feature type="region of interest" description="Disordered" evidence="14">
    <location>
        <begin position="1"/>
        <end position="494"/>
    </location>
</feature>
<evidence type="ECO:0000313" key="18">
    <source>
        <dbReference type="EMBL" id="KAK7050016.1"/>
    </source>
</evidence>
<dbReference type="Proteomes" id="UP001383192">
    <property type="component" value="Unassembled WGS sequence"/>
</dbReference>
<feature type="compositionally biased region" description="Basic and acidic residues" evidence="14">
    <location>
        <begin position="348"/>
        <end position="364"/>
    </location>
</feature>
<comment type="catalytic activity">
    <reaction evidence="10">
        <text>L-lysyl(4)-[histone H3] + 3 S-adenosyl-L-methionine = N(6),N(6),N(6)-trimethyl-L-lysyl(4)-[histone H3] + 3 S-adenosyl-L-homocysteine + 3 H(+)</text>
        <dbReference type="Rhea" id="RHEA:60260"/>
        <dbReference type="Rhea" id="RHEA-COMP:15537"/>
        <dbReference type="Rhea" id="RHEA-COMP:15547"/>
        <dbReference type="ChEBI" id="CHEBI:15378"/>
        <dbReference type="ChEBI" id="CHEBI:29969"/>
        <dbReference type="ChEBI" id="CHEBI:57856"/>
        <dbReference type="ChEBI" id="CHEBI:59789"/>
        <dbReference type="ChEBI" id="CHEBI:61961"/>
        <dbReference type="EC" id="2.1.1.354"/>
    </reaction>
</comment>
<dbReference type="InterPro" id="IPR012677">
    <property type="entry name" value="Nucleotide-bd_a/b_plait_sf"/>
</dbReference>
<feature type="compositionally biased region" description="Pro residues" evidence="14">
    <location>
        <begin position="183"/>
        <end position="272"/>
    </location>
</feature>
<dbReference type="InterPro" id="IPR046341">
    <property type="entry name" value="SET_dom_sf"/>
</dbReference>
<feature type="compositionally biased region" description="Acidic residues" evidence="14">
    <location>
        <begin position="558"/>
        <end position="572"/>
    </location>
</feature>
<evidence type="ECO:0000256" key="2">
    <source>
        <dbReference type="ARBA" id="ARBA00012182"/>
    </source>
</evidence>
<evidence type="ECO:0000256" key="14">
    <source>
        <dbReference type="SAM" id="MobiDB-lite"/>
    </source>
</evidence>
<dbReference type="InterPro" id="IPR035979">
    <property type="entry name" value="RBD_domain_sf"/>
</dbReference>
<evidence type="ECO:0000256" key="5">
    <source>
        <dbReference type="ARBA" id="ARBA00022679"/>
    </source>
</evidence>
<dbReference type="PROSITE" id="PS50280">
    <property type="entry name" value="SET"/>
    <property type="match status" value="1"/>
</dbReference>
<feature type="compositionally biased region" description="Polar residues" evidence="14">
    <location>
        <begin position="111"/>
        <end position="121"/>
    </location>
</feature>
<dbReference type="GO" id="GO:0140999">
    <property type="term" value="F:histone H3K4 trimethyltransferase activity"/>
    <property type="evidence" value="ECO:0007669"/>
    <property type="project" value="UniProtKB-EC"/>
</dbReference>
<accession>A0AAW0DDR0</accession>
<evidence type="ECO:0000256" key="8">
    <source>
        <dbReference type="ARBA" id="ARBA00023242"/>
    </source>
</evidence>
<feature type="compositionally biased region" description="Basic and acidic residues" evidence="14">
    <location>
        <begin position="807"/>
        <end position="816"/>
    </location>
</feature>
<feature type="region of interest" description="Disordered" evidence="14">
    <location>
        <begin position="1455"/>
        <end position="1484"/>
    </location>
</feature>